<reference evidence="2 3" key="1">
    <citation type="journal article" date="2009" name="Stand. Genomic Sci.">
        <title>Complete genome sequence of Catenulispora acidiphila type strain (ID 139908).</title>
        <authorList>
            <person name="Copeland A."/>
            <person name="Lapidus A."/>
            <person name="Glavina Del Rio T."/>
            <person name="Nolan M."/>
            <person name="Lucas S."/>
            <person name="Chen F."/>
            <person name="Tice H."/>
            <person name="Cheng J.F."/>
            <person name="Bruce D."/>
            <person name="Goodwin L."/>
            <person name="Pitluck S."/>
            <person name="Mikhailova N."/>
            <person name="Pati A."/>
            <person name="Ivanova N."/>
            <person name="Mavromatis K."/>
            <person name="Chen A."/>
            <person name="Palaniappan K."/>
            <person name="Chain P."/>
            <person name="Land M."/>
            <person name="Hauser L."/>
            <person name="Chang Y.J."/>
            <person name="Jeffries C.D."/>
            <person name="Chertkov O."/>
            <person name="Brettin T."/>
            <person name="Detter J.C."/>
            <person name="Han C."/>
            <person name="Ali Z."/>
            <person name="Tindall B.J."/>
            <person name="Goker M."/>
            <person name="Bristow J."/>
            <person name="Eisen J.A."/>
            <person name="Markowitz V."/>
            <person name="Hugenholtz P."/>
            <person name="Kyrpides N.C."/>
            <person name="Klenk H.P."/>
        </authorList>
    </citation>
    <scope>NUCLEOTIDE SEQUENCE [LARGE SCALE GENOMIC DNA]</scope>
    <source>
        <strain evidence="3">DSM 44928 / JCM 14897 / NBRC 102108 / NRRL B-24433 / ID139908</strain>
    </source>
</reference>
<dbReference type="InParanoid" id="C7Q4Q8"/>
<name>C7Q4Q8_CATAD</name>
<protein>
    <submittedName>
        <fullName evidence="2">Uncharacterized protein</fullName>
    </submittedName>
</protein>
<dbReference type="AlphaFoldDB" id="C7Q4Q8"/>
<accession>C7Q4Q8</accession>
<evidence type="ECO:0000313" key="2">
    <source>
        <dbReference type="EMBL" id="ACU72027.1"/>
    </source>
</evidence>
<dbReference type="EMBL" id="CP001700">
    <property type="protein sequence ID" value="ACU72027.1"/>
    <property type="molecule type" value="Genomic_DNA"/>
</dbReference>
<proteinExistence type="predicted"/>
<feature type="transmembrane region" description="Helical" evidence="1">
    <location>
        <begin position="49"/>
        <end position="70"/>
    </location>
</feature>
<keyword evidence="1" id="KW-1133">Transmembrane helix</keyword>
<evidence type="ECO:0000256" key="1">
    <source>
        <dbReference type="SAM" id="Phobius"/>
    </source>
</evidence>
<dbReference type="Proteomes" id="UP000000851">
    <property type="component" value="Chromosome"/>
</dbReference>
<dbReference type="RefSeq" id="WP_012787320.1">
    <property type="nucleotide sequence ID" value="NC_013131.1"/>
</dbReference>
<gene>
    <name evidence="2" type="ordered locus">Caci_3118</name>
</gene>
<dbReference type="KEGG" id="cai:Caci_3118"/>
<evidence type="ECO:0000313" key="3">
    <source>
        <dbReference type="Proteomes" id="UP000000851"/>
    </source>
</evidence>
<dbReference type="STRING" id="479433.Caci_3118"/>
<sequence length="344" mass="35423">MTNTEELPDQTARDLFTMMFDEGGTAVPSDDLAPAAMAGYRRHRRRRTALVGAGTTAAVVGIASVALAMGGGTDRSGTAPAVTVRTDASAPHTSPMPTGAGQIVDCVTNFVPESGSTKESADCQRAGQLWQAVFPGGKVSGARDPGIVQITPGFLARVSAQKADAPALYGHAQPQVVKDWADAKAADANAGDQFWSGFDIATPQGTIMVSAVYPGTSSRAQARCMGESPCDSVPLSDGSTAEVSGAAGVPGYRVVVRSHGGDVYRFTFTSWYDPRYVAIPCSAPNGQCFADLADGSILPGTVPSTSALIGEPVVTHAVLTDILNRPAFAALVQGFFDGKLGQPG</sequence>
<keyword evidence="1" id="KW-0472">Membrane</keyword>
<organism evidence="2 3">
    <name type="scientific">Catenulispora acidiphila (strain DSM 44928 / JCM 14897 / NBRC 102108 / NRRL B-24433 / ID139908)</name>
    <dbReference type="NCBI Taxonomy" id="479433"/>
    <lineage>
        <taxon>Bacteria</taxon>
        <taxon>Bacillati</taxon>
        <taxon>Actinomycetota</taxon>
        <taxon>Actinomycetes</taxon>
        <taxon>Catenulisporales</taxon>
        <taxon>Catenulisporaceae</taxon>
        <taxon>Catenulispora</taxon>
    </lineage>
</organism>
<dbReference type="HOGENOM" id="CLU_805839_0_0_11"/>
<keyword evidence="1" id="KW-0812">Transmembrane</keyword>
<keyword evidence="3" id="KW-1185">Reference proteome</keyword>